<reference evidence="4 5" key="1">
    <citation type="submission" date="2023-09" db="EMBL/GenBank/DDBJ databases">
        <title>Nesidiocoris tenuis whole genome shotgun sequence.</title>
        <authorList>
            <person name="Shibata T."/>
            <person name="Shimoda M."/>
            <person name="Kobayashi T."/>
            <person name="Uehara T."/>
        </authorList>
    </citation>
    <scope>NUCLEOTIDE SEQUENCE [LARGE SCALE GENOMIC DNA]</scope>
    <source>
        <strain evidence="4 5">Japan</strain>
    </source>
</reference>
<dbReference type="InterPro" id="IPR045071">
    <property type="entry name" value="BBP-like"/>
</dbReference>
<feature type="compositionally biased region" description="Pro residues" evidence="2">
    <location>
        <begin position="260"/>
        <end position="272"/>
    </location>
</feature>
<dbReference type="SUPFAM" id="SSF54791">
    <property type="entry name" value="Eukaryotic type KH-domain (KH-domain type I)"/>
    <property type="match status" value="1"/>
</dbReference>
<evidence type="ECO:0000313" key="5">
    <source>
        <dbReference type="Proteomes" id="UP001307889"/>
    </source>
</evidence>
<dbReference type="InterPro" id="IPR055256">
    <property type="entry name" value="KH_1_KHDC4/BBP-like"/>
</dbReference>
<dbReference type="Proteomes" id="UP001307889">
    <property type="component" value="Chromosome 14"/>
</dbReference>
<sequence length="303" mass="32800">MVEDMEVQQNEAAAEPKNGEAPVADPEEIQRTLEYIKKLMREKLSLEPENNSIAMKLLDEELAKAQKGKNYEAKPVYDVYKDKPIRASVKIIVPIKEHPKFNFVGKLLGPKGSNLKRLQEETMTKMAILGRGSMRDKAKEEECRASLDPKYSHLSDDLHVEIFAMAPPAEAYARLAFALVEVKKYLTPDEEAGGPPGARGPRGAAPAGGPPFRGPPQRGAGKVMSILDRARMSMDGGYGGFDEGPGGYGYEGYDNGPAPGYGPPEYGPPPVGPGGRWKGYGPKAPGPGGSRFPPRPAPYGRPK</sequence>
<feature type="compositionally biased region" description="Pro residues" evidence="2">
    <location>
        <begin position="293"/>
        <end position="303"/>
    </location>
</feature>
<dbReference type="SMART" id="SM00322">
    <property type="entry name" value="KH"/>
    <property type="match status" value="1"/>
</dbReference>
<dbReference type="Pfam" id="PF22675">
    <property type="entry name" value="KH-I_KHDC4-BBP"/>
    <property type="match status" value="1"/>
</dbReference>
<keyword evidence="5" id="KW-1185">Reference proteome</keyword>
<feature type="domain" description="K Homology" evidence="3">
    <location>
        <begin position="87"/>
        <end position="184"/>
    </location>
</feature>
<feature type="region of interest" description="Disordered" evidence="2">
    <location>
        <begin position="1"/>
        <end position="26"/>
    </location>
</feature>
<organism evidence="4 5">
    <name type="scientific">Nesidiocoris tenuis</name>
    <dbReference type="NCBI Taxonomy" id="355587"/>
    <lineage>
        <taxon>Eukaryota</taxon>
        <taxon>Metazoa</taxon>
        <taxon>Ecdysozoa</taxon>
        <taxon>Arthropoda</taxon>
        <taxon>Hexapoda</taxon>
        <taxon>Insecta</taxon>
        <taxon>Pterygota</taxon>
        <taxon>Neoptera</taxon>
        <taxon>Paraneoptera</taxon>
        <taxon>Hemiptera</taxon>
        <taxon>Heteroptera</taxon>
        <taxon>Panheteroptera</taxon>
        <taxon>Cimicomorpha</taxon>
        <taxon>Miridae</taxon>
        <taxon>Dicyphina</taxon>
        <taxon>Nesidiocoris</taxon>
    </lineage>
</organism>
<dbReference type="CDD" id="cd22384">
    <property type="entry name" value="KH-I_KHDRBS"/>
    <property type="match status" value="1"/>
</dbReference>
<proteinExistence type="predicted"/>
<keyword evidence="1" id="KW-0694">RNA-binding</keyword>
<dbReference type="InterPro" id="IPR036612">
    <property type="entry name" value="KH_dom_type_1_sf"/>
</dbReference>
<dbReference type="Gene3D" id="3.30.1370.10">
    <property type="entry name" value="K Homology domain, type 1"/>
    <property type="match status" value="1"/>
</dbReference>
<evidence type="ECO:0000313" key="4">
    <source>
        <dbReference type="EMBL" id="BET02521.1"/>
    </source>
</evidence>
<name>A0ABN7BDR8_9HEMI</name>
<dbReference type="EMBL" id="AP028922">
    <property type="protein sequence ID" value="BET02521.1"/>
    <property type="molecule type" value="Genomic_DNA"/>
</dbReference>
<feature type="region of interest" description="Disordered" evidence="2">
    <location>
        <begin position="243"/>
        <end position="303"/>
    </location>
</feature>
<dbReference type="InterPro" id="IPR004087">
    <property type="entry name" value="KH_dom"/>
</dbReference>
<evidence type="ECO:0000256" key="2">
    <source>
        <dbReference type="SAM" id="MobiDB-lite"/>
    </source>
</evidence>
<gene>
    <name evidence="4" type="ORF">NTJ_15339</name>
</gene>
<dbReference type="PANTHER" id="PTHR11208">
    <property type="entry name" value="RNA-BINDING PROTEIN RELATED"/>
    <property type="match status" value="1"/>
</dbReference>
<dbReference type="PANTHER" id="PTHR11208:SF42">
    <property type="entry name" value="QUAKING RELATED 54B, ISOFORM E"/>
    <property type="match status" value="1"/>
</dbReference>
<protein>
    <recommendedName>
        <fullName evidence="3">K Homology domain-containing protein</fullName>
    </recommendedName>
</protein>
<evidence type="ECO:0000259" key="3">
    <source>
        <dbReference type="SMART" id="SM00322"/>
    </source>
</evidence>
<evidence type="ECO:0000256" key="1">
    <source>
        <dbReference type="ARBA" id="ARBA00022884"/>
    </source>
</evidence>
<accession>A0ABN7BDR8</accession>
<feature type="region of interest" description="Disordered" evidence="2">
    <location>
        <begin position="188"/>
        <end position="220"/>
    </location>
</feature>